<proteinExistence type="predicted"/>
<accession>A0A7G9A4R5</accession>
<organism evidence="1">
    <name type="scientific">Bacteriophage sp</name>
    <dbReference type="NCBI Taxonomy" id="38018"/>
    <lineage>
        <taxon>Viruses</taxon>
    </lineage>
</organism>
<name>A0A7G9A4R5_9VIRU</name>
<sequence length="185" mass="21309">MAVITFSINASQVQSLQGFKQGEESNNLTAKRILLNAIGHSPEAEHFPAHSKELQELKGRIEAIEIAIEADHFPSPVEELDEILKRIEVIEKKLGQPTTIALDPGDREKWVICLVGDGRPQKFWDGQTWIDQIEQANRYQSETSLRRTLEKLKTRKRERLDWEIRYNSIANLEKIMDSFQKDEGN</sequence>
<protein>
    <submittedName>
        <fullName evidence="1">Uncharacterized protein</fullName>
    </submittedName>
</protein>
<dbReference type="EMBL" id="MT840190">
    <property type="protein sequence ID" value="QNL31738.1"/>
    <property type="molecule type" value="Genomic_DNA"/>
</dbReference>
<evidence type="ECO:0000313" key="1">
    <source>
        <dbReference type="EMBL" id="QNL31738.1"/>
    </source>
</evidence>
<reference evidence="1" key="1">
    <citation type="submission" date="2020-07" db="EMBL/GenBank/DDBJ databases">
        <title>Dissolved microcystin release linked to lysis of a Microcystis spp. bloom in Lake Erie (USA) attributed to a novel cyanophage.</title>
        <authorList>
            <person name="McKindles K.M."/>
            <person name="Manes M.A."/>
            <person name="DeMarco J.R."/>
            <person name="McClure A."/>
            <person name="McKay R.M."/>
            <person name="Davis T.W."/>
            <person name="Bullerjahn G.S."/>
        </authorList>
    </citation>
    <scope>NUCLEOTIDE SEQUENCE</scope>
</reference>